<reference evidence="1" key="1">
    <citation type="submission" date="2022-08" db="EMBL/GenBank/DDBJ databases">
        <title>Genome Sequence of Lecanicillium fungicola.</title>
        <authorList>
            <person name="Buettner E."/>
        </authorList>
    </citation>
    <scope>NUCLEOTIDE SEQUENCE</scope>
    <source>
        <strain evidence="1">Babe33</strain>
    </source>
</reference>
<protein>
    <submittedName>
        <fullName evidence="1">Uncharacterized protein</fullName>
    </submittedName>
</protein>
<organism evidence="1 2">
    <name type="scientific">Zarea fungicola</name>
    <dbReference type="NCBI Taxonomy" id="93591"/>
    <lineage>
        <taxon>Eukaryota</taxon>
        <taxon>Fungi</taxon>
        <taxon>Dikarya</taxon>
        <taxon>Ascomycota</taxon>
        <taxon>Pezizomycotina</taxon>
        <taxon>Sordariomycetes</taxon>
        <taxon>Hypocreomycetidae</taxon>
        <taxon>Hypocreales</taxon>
        <taxon>Cordycipitaceae</taxon>
        <taxon>Zarea</taxon>
    </lineage>
</organism>
<sequence>MLVNLPGLQIRILRAFVLLCIFALVIIGLSPRIADRWQEAQWTAHRNRQKEILEAAQAQERQEHRDADFVVGFHIGHSYTASVALFRNGTTLNLARIDGSADYRAAIQRRLARADQVRASLGTDDPEPDLGSATAHELEEVFIPAIEALKIRSEAILQRPITHVNYATPWVDESWNIFRGYEHDAFVLASNRLGIKPPFVFDHYYKKVLLPRHVNEANAVLAGNGQQLCAECFCIRQPEEPWGYNSDFYYISLSNTSFFISTQVGTCAYSAVDAHFVLHSGYGLEKLRTQDRAEYWAAVKALVLAEMAPHHEPGRPAATILIAGDAVTNPDYITLAKSIQDSLREMRNRSFTLDGENEGRHGKESDKIQLIIAEDGVFDAARGAALLMRPDFWDYCREKESDAMTATCFQQIERNGVAPDPWSVDQ</sequence>
<proteinExistence type="predicted"/>
<accession>A0ACC1N661</accession>
<name>A0ACC1N661_9HYPO</name>
<evidence type="ECO:0000313" key="1">
    <source>
        <dbReference type="EMBL" id="KAJ2974341.1"/>
    </source>
</evidence>
<dbReference type="Proteomes" id="UP001143910">
    <property type="component" value="Unassembled WGS sequence"/>
</dbReference>
<gene>
    <name evidence="1" type="ORF">NQ176_g6108</name>
</gene>
<comment type="caution">
    <text evidence="1">The sequence shown here is derived from an EMBL/GenBank/DDBJ whole genome shotgun (WGS) entry which is preliminary data.</text>
</comment>
<evidence type="ECO:0000313" key="2">
    <source>
        <dbReference type="Proteomes" id="UP001143910"/>
    </source>
</evidence>
<keyword evidence="2" id="KW-1185">Reference proteome</keyword>
<dbReference type="EMBL" id="JANJQO010000842">
    <property type="protein sequence ID" value="KAJ2974341.1"/>
    <property type="molecule type" value="Genomic_DNA"/>
</dbReference>